<keyword evidence="1" id="KW-0472">Membrane</keyword>
<dbReference type="AlphaFoldDB" id="A0A5K3F077"/>
<proteinExistence type="predicted"/>
<dbReference type="InterPro" id="IPR036849">
    <property type="entry name" value="Enolase-like_C_sf"/>
</dbReference>
<keyword evidence="1" id="KW-0812">Transmembrane</keyword>
<organism evidence="2">
    <name type="scientific">Mesocestoides corti</name>
    <name type="common">Flatworm</name>
    <dbReference type="NCBI Taxonomy" id="53468"/>
    <lineage>
        <taxon>Eukaryota</taxon>
        <taxon>Metazoa</taxon>
        <taxon>Spiralia</taxon>
        <taxon>Lophotrochozoa</taxon>
        <taxon>Platyhelminthes</taxon>
        <taxon>Cestoda</taxon>
        <taxon>Eucestoda</taxon>
        <taxon>Cyclophyllidea</taxon>
        <taxon>Mesocestoididae</taxon>
        <taxon>Mesocestoides</taxon>
    </lineage>
</organism>
<evidence type="ECO:0000313" key="2">
    <source>
        <dbReference type="WBParaSite" id="MCU_004401-RA"/>
    </source>
</evidence>
<sequence>AKNALTIYLNCFLRTSILFLLILCFHKLCGAWFIKMVHEHSTKQLEALAYFQSNGILPVLESFLNQMFRDKPADVPAYLAVQLEKFFQPPIIKHLSVKWNKLSRVLSVEFNVEHKNLKKVFGRYATTVDQFLEESVGDLLSKVNSFLQTRTFSVNSQVELDCYLRQQYAENYIINENTPEDVDDDVSLSALSTRRTTKTARTARERVVASASVPLAQPVAHTVTAISIAFNTAIMERHLRYPEYVSINNFYSVFSNLVKAVKTRNGLEDRLPEDFQVDGGQGAVPLLAVLTVGQGKCKCIQEVAVFPKTRPPSSEEATDTFSKLYFEKLEPPIIDRPEQAIEFVLDLLQQRDVEGEFSIAVVCEPYAHFNETRGKYEPTKGAFKSAQEMVAVYVGLLSAYPQVRMLTNPFRTEDTDAWFGLQQCLVENDALVKLCSSSRAWRVDSGFRLTSAPTISELARLLHGTSPSNEESVERRSFDASDVIGLNAFEVQTDCCLILDVVEAVLFAKCKKKQVTFDLPRDSSIGVNNELTLAVALAVGADYINFGNVHSVLQRGELAKWIDVVYDDQLLV</sequence>
<dbReference type="SUPFAM" id="SSF51604">
    <property type="entry name" value="Enolase C-terminal domain-like"/>
    <property type="match status" value="1"/>
</dbReference>
<keyword evidence="1" id="KW-1133">Transmembrane helix</keyword>
<accession>A0A5K3F077</accession>
<dbReference type="Gene3D" id="3.20.20.120">
    <property type="entry name" value="Enolase-like C-terminal domain"/>
    <property type="match status" value="1"/>
</dbReference>
<reference evidence="2" key="1">
    <citation type="submission" date="2019-11" db="UniProtKB">
        <authorList>
            <consortium name="WormBaseParasite"/>
        </authorList>
    </citation>
    <scope>IDENTIFICATION</scope>
</reference>
<protein>
    <submittedName>
        <fullName evidence="2">Nicotinate phosphoribosyltransferase</fullName>
    </submittedName>
</protein>
<name>A0A5K3F077_MESCO</name>
<evidence type="ECO:0000256" key="1">
    <source>
        <dbReference type="SAM" id="Phobius"/>
    </source>
</evidence>
<dbReference type="WBParaSite" id="MCU_004401-RA">
    <property type="protein sequence ID" value="MCU_004401-RA"/>
    <property type="gene ID" value="MCU_004401"/>
</dbReference>
<feature type="transmembrane region" description="Helical" evidence="1">
    <location>
        <begin position="12"/>
        <end position="34"/>
    </location>
</feature>